<feature type="domain" description="ANTAR" evidence="5">
    <location>
        <begin position="160"/>
        <end position="221"/>
    </location>
</feature>
<name>A0A4Q2RSG6_9ACTN</name>
<dbReference type="AlphaFoldDB" id="A0A4Q2RSG6"/>
<evidence type="ECO:0000256" key="2">
    <source>
        <dbReference type="ARBA" id="ARBA00022777"/>
    </source>
</evidence>
<dbReference type="InterPro" id="IPR029016">
    <property type="entry name" value="GAF-like_dom_sf"/>
</dbReference>
<comment type="caution">
    <text evidence="6">The sequence shown here is derived from an EMBL/GenBank/DDBJ whole genome shotgun (WGS) entry which is preliminary data.</text>
</comment>
<protein>
    <submittedName>
        <fullName evidence="6">ANTAR domain-containing protein</fullName>
    </submittedName>
</protein>
<evidence type="ECO:0000313" key="7">
    <source>
        <dbReference type="Proteomes" id="UP000294071"/>
    </source>
</evidence>
<dbReference type="SMART" id="SM01012">
    <property type="entry name" value="ANTAR"/>
    <property type="match status" value="1"/>
</dbReference>
<proteinExistence type="predicted"/>
<dbReference type="InterPro" id="IPR012074">
    <property type="entry name" value="GAF_ANTAR"/>
</dbReference>
<dbReference type="GO" id="GO:0016301">
    <property type="term" value="F:kinase activity"/>
    <property type="evidence" value="ECO:0007669"/>
    <property type="project" value="UniProtKB-KW"/>
</dbReference>
<evidence type="ECO:0000256" key="1">
    <source>
        <dbReference type="ARBA" id="ARBA00022679"/>
    </source>
</evidence>
<dbReference type="OrthoDB" id="7466251at2"/>
<accession>A0A4Q2RSG6</accession>
<keyword evidence="7" id="KW-1185">Reference proteome</keyword>
<keyword evidence="2" id="KW-0418">Kinase</keyword>
<gene>
    <name evidence="6" type="ORF">EUA93_16100</name>
</gene>
<evidence type="ECO:0000313" key="6">
    <source>
        <dbReference type="EMBL" id="RYB91678.1"/>
    </source>
</evidence>
<evidence type="ECO:0000256" key="4">
    <source>
        <dbReference type="ARBA" id="ARBA00023163"/>
    </source>
</evidence>
<dbReference type="SUPFAM" id="SSF52172">
    <property type="entry name" value="CheY-like"/>
    <property type="match status" value="1"/>
</dbReference>
<dbReference type="Gene3D" id="3.30.450.40">
    <property type="match status" value="1"/>
</dbReference>
<evidence type="ECO:0000256" key="3">
    <source>
        <dbReference type="ARBA" id="ARBA00023015"/>
    </source>
</evidence>
<dbReference type="Proteomes" id="UP000294071">
    <property type="component" value="Unassembled WGS sequence"/>
</dbReference>
<dbReference type="InterPro" id="IPR003018">
    <property type="entry name" value="GAF"/>
</dbReference>
<organism evidence="6 7">
    <name type="scientific">Nocardioides oleivorans</name>
    <dbReference type="NCBI Taxonomy" id="273676"/>
    <lineage>
        <taxon>Bacteria</taxon>
        <taxon>Bacillati</taxon>
        <taxon>Actinomycetota</taxon>
        <taxon>Actinomycetes</taxon>
        <taxon>Propionibacteriales</taxon>
        <taxon>Nocardioidaceae</taxon>
        <taxon>Nocardioides</taxon>
    </lineage>
</organism>
<dbReference type="Pfam" id="PF03861">
    <property type="entry name" value="ANTAR"/>
    <property type="match status" value="1"/>
</dbReference>
<dbReference type="Pfam" id="PF13185">
    <property type="entry name" value="GAF_2"/>
    <property type="match status" value="1"/>
</dbReference>
<dbReference type="SUPFAM" id="SSF55781">
    <property type="entry name" value="GAF domain-like"/>
    <property type="match status" value="1"/>
</dbReference>
<keyword evidence="4" id="KW-0804">Transcription</keyword>
<keyword evidence="3" id="KW-0805">Transcription regulation</keyword>
<dbReference type="InterPro" id="IPR036388">
    <property type="entry name" value="WH-like_DNA-bd_sf"/>
</dbReference>
<keyword evidence="1" id="KW-0808">Transferase</keyword>
<dbReference type="InterPro" id="IPR011006">
    <property type="entry name" value="CheY-like_superfamily"/>
</dbReference>
<evidence type="ECO:0000259" key="5">
    <source>
        <dbReference type="PROSITE" id="PS50921"/>
    </source>
</evidence>
<dbReference type="RefSeq" id="WP_129401345.1">
    <property type="nucleotide sequence ID" value="NZ_SDWT01000002.1"/>
</dbReference>
<sequence length="230" mass="25105">MTTTNTGVGEFSKLSDAMWSARDEQDRLQLAVDAAVQLVRGCDHAGFTVNEVGALVTRVGSDDTVLRANELQQELGEGPCRDVARDQVTLICPDLTQERRYPAWAVRVHAELGVGSMMSLLVYTARDSFGCLSLYADAGKSFDSDDVVVAETLAAHLAIGMRSGREVTQMGQALDSRLTIGRAEGILMERLQMSAEQAFDYLRRVSSHTNRKLAVIADEIVSTRRLPDIG</sequence>
<dbReference type="PIRSF" id="PIRSF036625">
    <property type="entry name" value="GAF_ANTAR"/>
    <property type="match status" value="1"/>
</dbReference>
<dbReference type="GO" id="GO:0003723">
    <property type="term" value="F:RNA binding"/>
    <property type="evidence" value="ECO:0007669"/>
    <property type="project" value="InterPro"/>
</dbReference>
<dbReference type="PROSITE" id="PS50921">
    <property type="entry name" value="ANTAR"/>
    <property type="match status" value="1"/>
</dbReference>
<reference evidence="6 7" key="1">
    <citation type="submission" date="2019-01" db="EMBL/GenBank/DDBJ databases">
        <title>Novel species of Nocardioides.</title>
        <authorList>
            <person name="Liu Q."/>
            <person name="Xin Y.-H."/>
        </authorList>
    </citation>
    <scope>NUCLEOTIDE SEQUENCE [LARGE SCALE GENOMIC DNA]</scope>
    <source>
        <strain evidence="6 7">CGMCC 4.6882</strain>
    </source>
</reference>
<dbReference type="InterPro" id="IPR005561">
    <property type="entry name" value="ANTAR"/>
</dbReference>
<dbReference type="Gene3D" id="1.10.10.10">
    <property type="entry name" value="Winged helix-like DNA-binding domain superfamily/Winged helix DNA-binding domain"/>
    <property type="match status" value="1"/>
</dbReference>
<dbReference type="EMBL" id="SDWT01000002">
    <property type="protein sequence ID" value="RYB91678.1"/>
    <property type="molecule type" value="Genomic_DNA"/>
</dbReference>